<dbReference type="GO" id="GO:0030154">
    <property type="term" value="P:cell differentiation"/>
    <property type="evidence" value="ECO:0007669"/>
    <property type="project" value="UniProtKB-KW"/>
</dbReference>
<dbReference type="PANTHER" id="PTHR46110:SF3">
    <property type="entry name" value="HOMEOBOX PROTEIN HMX"/>
    <property type="match status" value="1"/>
</dbReference>
<dbReference type="Pfam" id="PF00046">
    <property type="entry name" value="Homeodomain"/>
    <property type="match status" value="1"/>
</dbReference>
<evidence type="ECO:0000313" key="18">
    <source>
        <dbReference type="Proteomes" id="UP001178508"/>
    </source>
</evidence>
<protein>
    <submittedName>
        <fullName evidence="17">Homeobox protein HMX1</fullName>
    </submittedName>
</protein>
<keyword evidence="18" id="KW-1185">Reference proteome</keyword>
<gene>
    <name evidence="17" type="ORF">XNOV1_A028163</name>
</gene>
<dbReference type="PRINTS" id="PR00024">
    <property type="entry name" value="HOMEOBOX"/>
</dbReference>
<sequence length="250" mass="28198">MLDDKTSRSRVGPPSRGSSFYIENLLGTAFREAAAEERVETPRLRGSHSPVRYPGLGNDRVEDREVLIWNGASLNSRSPRDEHSNPVHTSDRDSPPPAGRAEEHEEHEEEKGDESLTDDREEEDARSSCFSREDSCDTGDIKVARKKKTRTVFSRSQVFQLESTFDLKRYLSSSERAGLAATLQLTETQVKIWFQNRRNKWKRQIAADMEASSAITAGDHSLRLSEGGQSSRVVSREHRLPCDAAHGRLF</sequence>
<dbReference type="SUPFAM" id="SSF46689">
    <property type="entry name" value="Homeodomain-like"/>
    <property type="match status" value="1"/>
</dbReference>
<dbReference type="AlphaFoldDB" id="A0AAV1HL25"/>
<keyword evidence="7 13" id="KW-0238">DNA-binding</keyword>
<evidence type="ECO:0000256" key="13">
    <source>
        <dbReference type="PROSITE-ProRule" id="PRU00108"/>
    </source>
</evidence>
<comment type="function">
    <text evidence="1">Sequence-specific transcription factor which is part of a developmental regulatory system that provides cells with specific positional identities on the anterior-posterior axis.</text>
</comment>
<dbReference type="GO" id="GO:0007399">
    <property type="term" value="P:nervous system development"/>
    <property type="evidence" value="ECO:0007669"/>
    <property type="project" value="UniProtKB-KW"/>
</dbReference>
<evidence type="ECO:0000256" key="5">
    <source>
        <dbReference type="ARBA" id="ARBA00022902"/>
    </source>
</evidence>
<evidence type="ECO:0000256" key="7">
    <source>
        <dbReference type="ARBA" id="ARBA00023125"/>
    </source>
</evidence>
<dbReference type="Gene3D" id="1.10.10.60">
    <property type="entry name" value="Homeodomain-like"/>
    <property type="match status" value="1"/>
</dbReference>
<dbReference type="InterPro" id="IPR017970">
    <property type="entry name" value="Homeobox_CS"/>
</dbReference>
<dbReference type="FunFam" id="1.10.10.60:FF:000053">
    <property type="entry name" value="H6 family homeobox 2"/>
    <property type="match status" value="1"/>
</dbReference>
<dbReference type="Proteomes" id="UP001178508">
    <property type="component" value="Chromosome 23"/>
</dbReference>
<keyword evidence="10 13" id="KW-0539">Nucleus</keyword>
<evidence type="ECO:0000256" key="12">
    <source>
        <dbReference type="ARBA" id="ARBA00053510"/>
    </source>
</evidence>
<dbReference type="GO" id="GO:0000981">
    <property type="term" value="F:DNA-binding transcription factor activity, RNA polymerase II-specific"/>
    <property type="evidence" value="ECO:0007669"/>
    <property type="project" value="InterPro"/>
</dbReference>
<evidence type="ECO:0000256" key="8">
    <source>
        <dbReference type="ARBA" id="ARBA00023155"/>
    </source>
</evidence>
<proteinExistence type="inferred from homology"/>
<accession>A0AAV1HL25</accession>
<dbReference type="InterPro" id="IPR051300">
    <property type="entry name" value="HMX_Homeobox_TF"/>
</dbReference>
<keyword evidence="6" id="KW-0805">Transcription regulation</keyword>
<keyword evidence="8 13" id="KW-0371">Homeobox</keyword>
<comment type="subcellular location">
    <subcellularLocation>
        <location evidence="2 13 14">Nucleus</location>
    </subcellularLocation>
</comment>
<evidence type="ECO:0000256" key="2">
    <source>
        <dbReference type="ARBA" id="ARBA00004123"/>
    </source>
</evidence>
<reference evidence="17" key="1">
    <citation type="submission" date="2023-08" db="EMBL/GenBank/DDBJ databases">
        <authorList>
            <person name="Alioto T."/>
            <person name="Alioto T."/>
            <person name="Gomez Garrido J."/>
        </authorList>
    </citation>
    <scope>NUCLEOTIDE SEQUENCE</scope>
</reference>
<dbReference type="InterPro" id="IPR001356">
    <property type="entry name" value="HD"/>
</dbReference>
<dbReference type="EMBL" id="OY660886">
    <property type="protein sequence ID" value="CAJ1086231.1"/>
    <property type="molecule type" value="Genomic_DNA"/>
</dbReference>
<dbReference type="GO" id="GO:0005634">
    <property type="term" value="C:nucleus"/>
    <property type="evidence" value="ECO:0007669"/>
    <property type="project" value="UniProtKB-SubCell"/>
</dbReference>
<dbReference type="PROSITE" id="PS50071">
    <property type="entry name" value="HOMEOBOX_2"/>
    <property type="match status" value="1"/>
</dbReference>
<keyword evidence="9" id="KW-0804">Transcription</keyword>
<dbReference type="CDD" id="cd00086">
    <property type="entry name" value="homeodomain"/>
    <property type="match status" value="1"/>
</dbReference>
<evidence type="ECO:0000313" key="17">
    <source>
        <dbReference type="EMBL" id="CAJ1086231.1"/>
    </source>
</evidence>
<dbReference type="InterPro" id="IPR020479">
    <property type="entry name" value="HD_metazoa"/>
</dbReference>
<evidence type="ECO:0000256" key="10">
    <source>
        <dbReference type="ARBA" id="ARBA00023242"/>
    </source>
</evidence>
<dbReference type="PROSITE" id="PS00027">
    <property type="entry name" value="HOMEOBOX_1"/>
    <property type="match status" value="1"/>
</dbReference>
<feature type="compositionally biased region" description="Basic and acidic residues" evidence="15">
    <location>
        <begin position="78"/>
        <end position="136"/>
    </location>
</feature>
<feature type="region of interest" description="Disordered" evidence="15">
    <location>
        <begin position="36"/>
        <end position="136"/>
    </location>
</feature>
<organism evidence="17 18">
    <name type="scientific">Xyrichtys novacula</name>
    <name type="common">Pearly razorfish</name>
    <name type="synonym">Hemipteronotus novacula</name>
    <dbReference type="NCBI Taxonomy" id="13765"/>
    <lineage>
        <taxon>Eukaryota</taxon>
        <taxon>Metazoa</taxon>
        <taxon>Chordata</taxon>
        <taxon>Craniata</taxon>
        <taxon>Vertebrata</taxon>
        <taxon>Euteleostomi</taxon>
        <taxon>Actinopterygii</taxon>
        <taxon>Neopterygii</taxon>
        <taxon>Teleostei</taxon>
        <taxon>Neoteleostei</taxon>
        <taxon>Acanthomorphata</taxon>
        <taxon>Eupercaria</taxon>
        <taxon>Labriformes</taxon>
        <taxon>Labridae</taxon>
        <taxon>Xyrichtys</taxon>
    </lineage>
</organism>
<evidence type="ECO:0000256" key="14">
    <source>
        <dbReference type="RuleBase" id="RU000682"/>
    </source>
</evidence>
<evidence type="ECO:0000256" key="9">
    <source>
        <dbReference type="ARBA" id="ARBA00023163"/>
    </source>
</evidence>
<dbReference type="PANTHER" id="PTHR46110">
    <property type="entry name" value="HOMEOBOX PROTEIN HMX"/>
    <property type="match status" value="1"/>
</dbReference>
<feature type="region of interest" description="Disordered" evidence="15">
    <location>
        <begin position="1"/>
        <end position="20"/>
    </location>
</feature>
<evidence type="ECO:0000259" key="16">
    <source>
        <dbReference type="PROSITE" id="PS50071"/>
    </source>
</evidence>
<evidence type="ECO:0000256" key="4">
    <source>
        <dbReference type="ARBA" id="ARBA00022782"/>
    </source>
</evidence>
<dbReference type="SMART" id="SM00389">
    <property type="entry name" value="HOX"/>
    <property type="match status" value="1"/>
</dbReference>
<feature type="compositionally biased region" description="Low complexity" evidence="15">
    <location>
        <begin position="9"/>
        <end position="19"/>
    </location>
</feature>
<keyword evidence="3" id="KW-0217">Developmental protein</keyword>
<keyword evidence="4" id="KW-0221">Differentiation</keyword>
<keyword evidence="5" id="KW-0524">Neurogenesis</keyword>
<evidence type="ECO:0000256" key="1">
    <source>
        <dbReference type="ARBA" id="ARBA00003263"/>
    </source>
</evidence>
<comment type="function">
    <text evidence="12">Transcription factor involved in specification of neuronal cell types and which is required for inner ear and hypothalamus development. Binds to the 5'-CAAGTG-3' core sequence.</text>
</comment>
<name>A0AAV1HL25_XYRNO</name>
<feature type="domain" description="Homeobox" evidence="16">
    <location>
        <begin position="144"/>
        <end position="204"/>
    </location>
</feature>
<comment type="similarity">
    <text evidence="11">Belongs to the HMX homeobox family.</text>
</comment>
<feature type="DNA-binding region" description="Homeobox" evidence="13">
    <location>
        <begin position="146"/>
        <end position="205"/>
    </location>
</feature>
<evidence type="ECO:0000256" key="6">
    <source>
        <dbReference type="ARBA" id="ARBA00023015"/>
    </source>
</evidence>
<dbReference type="InterPro" id="IPR009057">
    <property type="entry name" value="Homeodomain-like_sf"/>
</dbReference>
<evidence type="ECO:0000256" key="11">
    <source>
        <dbReference type="ARBA" id="ARBA00038165"/>
    </source>
</evidence>
<dbReference type="GO" id="GO:0000977">
    <property type="term" value="F:RNA polymerase II transcription regulatory region sequence-specific DNA binding"/>
    <property type="evidence" value="ECO:0007669"/>
    <property type="project" value="TreeGrafter"/>
</dbReference>
<evidence type="ECO:0000256" key="3">
    <source>
        <dbReference type="ARBA" id="ARBA00022473"/>
    </source>
</evidence>
<evidence type="ECO:0000256" key="15">
    <source>
        <dbReference type="SAM" id="MobiDB-lite"/>
    </source>
</evidence>